<keyword evidence="6" id="KW-1185">Reference proteome</keyword>
<dbReference type="InterPro" id="IPR041614">
    <property type="entry name" value="DprA_WH"/>
</dbReference>
<dbReference type="Proteomes" id="UP000218054">
    <property type="component" value="Unassembled WGS sequence"/>
</dbReference>
<dbReference type="GO" id="GO:0009294">
    <property type="term" value="P:DNA-mediated transformation"/>
    <property type="evidence" value="ECO:0007669"/>
    <property type="project" value="InterPro"/>
</dbReference>
<dbReference type="RefSeq" id="WP_095538913.1">
    <property type="nucleotide sequence ID" value="NZ_NSJB01000001.1"/>
</dbReference>
<evidence type="ECO:0000259" key="3">
    <source>
        <dbReference type="Pfam" id="PF02481"/>
    </source>
</evidence>
<sequence>MQQGNEWDGARLLPWLQLSLCEGIGPLRGARLLAQFGTPQAVLQQPLPLLQQALGSAALAQRLLQPDEAELQAALARLQQWLGQADADLGLAHAVWTLDDPRYPWALRQLDDPPLLLYAVGPRAWLDPQAPTPWWRRCRPMLAVVGSRQPTAQGAQNARQFAQQLQELGVCIVSGLARGIDAAAHEGALLAQQDAEPGARLATIAVMGTGADRIYPAAHRALARRIAQQGLLLSEQPLGMLPLATNFPRRNRIITGLSQAVLVVEAAEKSGSLISARLAAEQGRDVLAIPGSIHSPQSRGCHGLIKQGAKLVDCVADVLEELAGPTAPNAAPDAASTAATNADAVAAQAVARGAGRGSKGRGSKGQGDDAPPQEDAPVQALAADGAAPAAPPAQPKPHGQLGPQQALLEAMGFDPVSLEQLEARTGLPTAQLQALLLELELAQAVARMPGGWFQRLGLA</sequence>
<dbReference type="InterPro" id="IPR036388">
    <property type="entry name" value="WH-like_DNA-bd_sf"/>
</dbReference>
<feature type="region of interest" description="Disordered" evidence="2">
    <location>
        <begin position="383"/>
        <end position="402"/>
    </location>
</feature>
<protein>
    <submittedName>
        <fullName evidence="5">DNA-protecting protein DprA</fullName>
    </submittedName>
</protein>
<proteinExistence type="inferred from homology"/>
<dbReference type="PANTHER" id="PTHR43022">
    <property type="entry name" value="PROTEIN SMF"/>
    <property type="match status" value="1"/>
</dbReference>
<gene>
    <name evidence="5" type="primary">dprA</name>
    <name evidence="5" type="ORF">CK625_04030</name>
</gene>
<accession>A0A2A2ALP0</accession>
<dbReference type="SUPFAM" id="SSF102405">
    <property type="entry name" value="MCP/YpsA-like"/>
    <property type="match status" value="1"/>
</dbReference>
<feature type="domain" description="Smf/DprA SLOG" evidence="3">
    <location>
        <begin position="95"/>
        <end position="322"/>
    </location>
</feature>
<evidence type="ECO:0000256" key="1">
    <source>
        <dbReference type="ARBA" id="ARBA00006525"/>
    </source>
</evidence>
<dbReference type="PANTHER" id="PTHR43022:SF1">
    <property type="entry name" value="PROTEIN SMF"/>
    <property type="match status" value="1"/>
</dbReference>
<name>A0A2A2ALP0_9BURK</name>
<evidence type="ECO:0000259" key="4">
    <source>
        <dbReference type="Pfam" id="PF17782"/>
    </source>
</evidence>
<evidence type="ECO:0000313" key="5">
    <source>
        <dbReference type="EMBL" id="PAT38632.1"/>
    </source>
</evidence>
<dbReference type="Pfam" id="PF02481">
    <property type="entry name" value="DNA_processg_A"/>
    <property type="match status" value="1"/>
</dbReference>
<evidence type="ECO:0000313" key="6">
    <source>
        <dbReference type="Proteomes" id="UP000218054"/>
    </source>
</evidence>
<dbReference type="InterPro" id="IPR057666">
    <property type="entry name" value="DrpA_SLOG"/>
</dbReference>
<dbReference type="AlphaFoldDB" id="A0A2A2ALP0"/>
<feature type="domain" description="DprA winged helix" evidence="4">
    <location>
        <begin position="391"/>
        <end position="451"/>
    </location>
</feature>
<dbReference type="Gene3D" id="1.10.10.10">
    <property type="entry name" value="Winged helix-like DNA-binding domain superfamily/Winged helix DNA-binding domain"/>
    <property type="match status" value="1"/>
</dbReference>
<dbReference type="Gene3D" id="3.40.50.450">
    <property type="match status" value="1"/>
</dbReference>
<dbReference type="EMBL" id="NSJB01000001">
    <property type="protein sequence ID" value="PAT38632.1"/>
    <property type="molecule type" value="Genomic_DNA"/>
</dbReference>
<comment type="similarity">
    <text evidence="1">Belongs to the DprA/Smf family.</text>
</comment>
<comment type="caution">
    <text evidence="5">The sequence shown here is derived from an EMBL/GenBank/DDBJ whole genome shotgun (WGS) entry which is preliminary data.</text>
</comment>
<dbReference type="NCBIfam" id="TIGR00732">
    <property type="entry name" value="dprA"/>
    <property type="match status" value="1"/>
</dbReference>
<evidence type="ECO:0000256" key="2">
    <source>
        <dbReference type="SAM" id="MobiDB-lite"/>
    </source>
</evidence>
<dbReference type="Pfam" id="PF17782">
    <property type="entry name" value="WHD_DprA"/>
    <property type="match status" value="1"/>
</dbReference>
<reference evidence="5 6" key="1">
    <citation type="submission" date="2017-08" db="EMBL/GenBank/DDBJ databases">
        <title>WGS of Clinical strains of the CDC Group NO-1 linked to zoonotic infections in humans.</title>
        <authorList>
            <person name="Bernier A.-M."/>
            <person name="Bernard K."/>
        </authorList>
    </citation>
    <scope>NUCLEOTIDE SEQUENCE [LARGE SCALE GENOMIC DNA]</scope>
    <source>
        <strain evidence="5 6">NML00-0135</strain>
    </source>
</reference>
<feature type="region of interest" description="Disordered" evidence="2">
    <location>
        <begin position="349"/>
        <end position="377"/>
    </location>
</feature>
<dbReference type="InterPro" id="IPR003488">
    <property type="entry name" value="DprA"/>
</dbReference>
<organism evidence="5 6">
    <name type="scientific">Vandammella animalimorsus</name>
    <dbReference type="NCBI Taxonomy" id="2029117"/>
    <lineage>
        <taxon>Bacteria</taxon>
        <taxon>Pseudomonadati</taxon>
        <taxon>Pseudomonadota</taxon>
        <taxon>Betaproteobacteria</taxon>
        <taxon>Burkholderiales</taxon>
        <taxon>Comamonadaceae</taxon>
        <taxon>Vandammella</taxon>
    </lineage>
</organism>